<accession>A0A173RD59</accession>
<dbReference type="InterPro" id="IPR006520">
    <property type="entry name" value="Dit_BPSPP_N"/>
</dbReference>
<dbReference type="InterPro" id="IPR008841">
    <property type="entry name" value="Siphovirus-type_tail_N"/>
</dbReference>
<dbReference type="OrthoDB" id="3078561at2"/>
<feature type="domain" description="Siphovirus-type tail component RIFT-related" evidence="1">
    <location>
        <begin position="42"/>
        <end position="117"/>
    </location>
</feature>
<evidence type="ECO:0000313" key="4">
    <source>
        <dbReference type="Proteomes" id="UP000095597"/>
    </source>
</evidence>
<reference evidence="2 4" key="1">
    <citation type="submission" date="2015-09" db="EMBL/GenBank/DDBJ databases">
        <authorList>
            <consortium name="Pathogen Informatics"/>
        </authorList>
    </citation>
    <scope>NUCLEOTIDE SEQUENCE [LARGE SCALE GENOMIC DNA]</scope>
    <source>
        <strain evidence="2 4">2789STDY5834961</strain>
    </source>
</reference>
<evidence type="ECO:0000259" key="1">
    <source>
        <dbReference type="Pfam" id="PF05709"/>
    </source>
</evidence>
<sequence>MNLSVKFDGKELGEYIDILQGFTPFVGPSWEPNVISRGDVTKGDDFSYTTYKAKTIPMPFTILDNIKEKYDALQKILNVDEPKKLVFGNTPDRYCWAIPTGDLEFEETGCLGEGTINWLIPEGIAWSTTQKEFTAAKNEDGILEMTIINEGSEAVPIDYEITHNHENGYIGIVSQYGAIELGRIDEEDDGEANKSVQLINLTKYADFDQMTTGEGVTSEKTFGKTGTFKSLNYNGRSWITLSSLGSGNYYRGACKTITLPADENGEVGAANFKAQCRVDYETVKRVRQTGILQFVIGDEQGEVLALIYFNKTSKTSNTAHYKCRVGGQDKNKIEFTPNYANLTTKSGNLISITKNAGLFEFNICGKKYQFRNDTLAAKKAKTVTIFMGNMKGATESFFSTEANKGRMLLTELSFRKDKVPYRYDIPNRYQPGCTIRVDGESSKVYVDNVISMDDEVLGSTYFLAPPGETTVQIHCSEFSTPEPTVKAYIREAFI</sequence>
<dbReference type="NCBIfam" id="TIGR01633">
    <property type="entry name" value="phi3626_gp14_N"/>
    <property type="match status" value="1"/>
</dbReference>
<protein>
    <submittedName>
        <fullName evidence="2">Phage-related protein</fullName>
    </submittedName>
</protein>
<proteinExistence type="predicted"/>
<dbReference type="AlphaFoldDB" id="A0A173RD59"/>
<reference evidence="3 5" key="2">
    <citation type="journal article" date="2019" name="Nat. Med.">
        <title>A library of human gut bacterial isolates paired with longitudinal multiomics data enables mechanistic microbiome research.</title>
        <authorList>
            <person name="Poyet M."/>
            <person name="Groussin M."/>
            <person name="Gibbons S.M."/>
            <person name="Avila-Pacheco J."/>
            <person name="Jiang X."/>
            <person name="Kearney S.M."/>
            <person name="Perrotta A.R."/>
            <person name="Berdy B."/>
            <person name="Zhao S."/>
            <person name="Lieberman T.D."/>
            <person name="Swanson P.K."/>
            <person name="Smith M."/>
            <person name="Roesemann S."/>
            <person name="Alexander J.E."/>
            <person name="Rich S.A."/>
            <person name="Livny J."/>
            <person name="Vlamakis H."/>
            <person name="Clish C."/>
            <person name="Bullock K."/>
            <person name="Deik A."/>
            <person name="Scott J."/>
            <person name="Pierce K.A."/>
            <person name="Xavier R.J."/>
            <person name="Alm E.J."/>
        </authorList>
    </citation>
    <scope>NUCLEOTIDE SEQUENCE [LARGE SCALE GENOMIC DNA]</scope>
    <source>
        <strain evidence="3 5">BIOML-A1</strain>
    </source>
</reference>
<dbReference type="Proteomes" id="UP000095597">
    <property type="component" value="Unassembled WGS sequence"/>
</dbReference>
<dbReference type="EMBL" id="WWSH01000002">
    <property type="protein sequence ID" value="MZK09307.1"/>
    <property type="molecule type" value="Genomic_DNA"/>
</dbReference>
<dbReference type="Proteomes" id="UP000449249">
    <property type="component" value="Unassembled WGS sequence"/>
</dbReference>
<organism evidence="2 4">
    <name type="scientific">Dorea longicatena</name>
    <dbReference type="NCBI Taxonomy" id="88431"/>
    <lineage>
        <taxon>Bacteria</taxon>
        <taxon>Bacillati</taxon>
        <taxon>Bacillota</taxon>
        <taxon>Clostridia</taxon>
        <taxon>Lachnospirales</taxon>
        <taxon>Lachnospiraceae</taxon>
        <taxon>Dorea</taxon>
    </lineage>
</organism>
<evidence type="ECO:0000313" key="5">
    <source>
        <dbReference type="Proteomes" id="UP000449249"/>
    </source>
</evidence>
<dbReference type="RefSeq" id="WP_055213441.1">
    <property type="nucleotide sequence ID" value="NZ_CYXO01000002.1"/>
</dbReference>
<dbReference type="EMBL" id="CYXO01000002">
    <property type="protein sequence ID" value="CUM75880.1"/>
    <property type="molecule type" value="Genomic_DNA"/>
</dbReference>
<gene>
    <name evidence="2" type="ORF">ERS852573_00393</name>
    <name evidence="3" type="ORF">GT576_02850</name>
</gene>
<dbReference type="Pfam" id="PF05709">
    <property type="entry name" value="Sipho_tail"/>
    <property type="match status" value="1"/>
</dbReference>
<evidence type="ECO:0000313" key="2">
    <source>
        <dbReference type="EMBL" id="CUM75880.1"/>
    </source>
</evidence>
<name>A0A173RD59_9FIRM</name>
<dbReference type="Gene3D" id="2.40.30.200">
    <property type="match status" value="1"/>
</dbReference>
<evidence type="ECO:0000313" key="3">
    <source>
        <dbReference type="EMBL" id="MZK09307.1"/>
    </source>
</evidence>